<keyword evidence="12" id="KW-1185">Reference proteome</keyword>
<dbReference type="InterPro" id="IPR032458">
    <property type="entry name" value="Histone_H2A_CS"/>
</dbReference>
<dbReference type="SUPFAM" id="SSF47113">
    <property type="entry name" value="Histone-fold"/>
    <property type="match status" value="1"/>
</dbReference>
<dbReference type="GO" id="GO:0005634">
    <property type="term" value="C:nucleus"/>
    <property type="evidence" value="ECO:0007669"/>
    <property type="project" value="UniProtKB-SubCell"/>
</dbReference>
<dbReference type="Pfam" id="PF00125">
    <property type="entry name" value="Histone"/>
    <property type="match status" value="1"/>
</dbReference>
<evidence type="ECO:0000256" key="9">
    <source>
        <dbReference type="SAM" id="MobiDB-lite"/>
    </source>
</evidence>
<dbReference type="OrthoDB" id="9421954at2759"/>
<sequence>MNTNTPTDDNTAGPSTATTKPKIRRTRISSKAGLTFPVPVVERTLRQGNYSSSRYRKKASIFLTAAVENICTDILKKAGKMSENAKHNTLLVSDLVDGIQNDHDLKMLLDSDPGLDLIAEGPTPPGPADTQQHEQRQ</sequence>
<dbReference type="InterPro" id="IPR002119">
    <property type="entry name" value="Histone_H2A"/>
</dbReference>
<dbReference type="Proteomes" id="UP000078561">
    <property type="component" value="Unassembled WGS sequence"/>
</dbReference>
<feature type="region of interest" description="Disordered" evidence="9">
    <location>
        <begin position="1"/>
        <end position="22"/>
    </location>
</feature>
<keyword evidence="6 8" id="KW-0539">Nucleus</keyword>
<evidence type="ECO:0000259" key="10">
    <source>
        <dbReference type="Pfam" id="PF00125"/>
    </source>
</evidence>
<dbReference type="PROSITE" id="PS00046">
    <property type="entry name" value="HISTONE_H2A"/>
    <property type="match status" value="1"/>
</dbReference>
<protein>
    <recommendedName>
        <fullName evidence="8">Histone H2A</fullName>
    </recommendedName>
</protein>
<dbReference type="AlphaFoldDB" id="A0A168Q770"/>
<evidence type="ECO:0000313" key="12">
    <source>
        <dbReference type="Proteomes" id="UP000078561"/>
    </source>
</evidence>
<dbReference type="Gene3D" id="1.10.20.10">
    <property type="entry name" value="Histone, subunit A"/>
    <property type="match status" value="1"/>
</dbReference>
<evidence type="ECO:0000313" key="11">
    <source>
        <dbReference type="EMBL" id="SAM03758.1"/>
    </source>
</evidence>
<proteinExistence type="inferred from homology"/>
<accession>A0A168Q770</accession>
<dbReference type="InParanoid" id="A0A168Q770"/>
<dbReference type="InterPro" id="IPR009072">
    <property type="entry name" value="Histone-fold"/>
</dbReference>
<name>A0A168Q770_ABSGL</name>
<dbReference type="SMART" id="SM00414">
    <property type="entry name" value="H2A"/>
    <property type="match status" value="1"/>
</dbReference>
<feature type="domain" description="Core Histone H2A/H2B/H3" evidence="10">
    <location>
        <begin position="19"/>
        <end position="95"/>
    </location>
</feature>
<evidence type="ECO:0000256" key="3">
    <source>
        <dbReference type="ARBA" id="ARBA00010691"/>
    </source>
</evidence>
<keyword evidence="7 8" id="KW-0544">Nucleosome core</keyword>
<comment type="subunit">
    <text evidence="8">The nucleosome is a histone octamer containing two molecules each of H2A, H2B, H3 and H4 assembled in one H3-H4 heterotetramer and two H2A-H2B heterodimers. The octamer wraps approximately 147 bp of DNA.</text>
</comment>
<dbReference type="GO" id="GO:0003677">
    <property type="term" value="F:DNA binding"/>
    <property type="evidence" value="ECO:0007669"/>
    <property type="project" value="UniProtKB-KW"/>
</dbReference>
<keyword evidence="5 8" id="KW-0238">DNA-binding</keyword>
<evidence type="ECO:0000256" key="1">
    <source>
        <dbReference type="ARBA" id="ARBA00004123"/>
    </source>
</evidence>
<feature type="region of interest" description="Disordered" evidence="9">
    <location>
        <begin position="113"/>
        <end position="137"/>
    </location>
</feature>
<comment type="subcellular location">
    <subcellularLocation>
        <location evidence="2">Chromosome</location>
    </subcellularLocation>
    <subcellularLocation>
        <location evidence="1 8">Nucleus</location>
    </subcellularLocation>
</comment>
<dbReference type="GO" id="GO:0030527">
    <property type="term" value="F:structural constituent of chromatin"/>
    <property type="evidence" value="ECO:0007669"/>
    <property type="project" value="InterPro"/>
</dbReference>
<evidence type="ECO:0000256" key="6">
    <source>
        <dbReference type="ARBA" id="ARBA00023242"/>
    </source>
</evidence>
<dbReference type="InterPro" id="IPR007125">
    <property type="entry name" value="H2A/H2B/H3"/>
</dbReference>
<dbReference type="PRINTS" id="PR00620">
    <property type="entry name" value="HISTONEH2A"/>
</dbReference>
<evidence type="ECO:0000256" key="7">
    <source>
        <dbReference type="ARBA" id="ARBA00023269"/>
    </source>
</evidence>
<dbReference type="PANTHER" id="PTHR23430">
    <property type="entry name" value="HISTONE H2A"/>
    <property type="match status" value="1"/>
</dbReference>
<dbReference type="EMBL" id="LT554264">
    <property type="protein sequence ID" value="SAM03758.1"/>
    <property type="molecule type" value="Genomic_DNA"/>
</dbReference>
<dbReference type="GO" id="GO:0046982">
    <property type="term" value="F:protein heterodimerization activity"/>
    <property type="evidence" value="ECO:0007669"/>
    <property type="project" value="InterPro"/>
</dbReference>
<gene>
    <name evidence="11" type="primary">ABSGL_09604.1 scaffold 11483</name>
</gene>
<evidence type="ECO:0000256" key="8">
    <source>
        <dbReference type="RuleBase" id="RU003767"/>
    </source>
</evidence>
<evidence type="ECO:0000256" key="4">
    <source>
        <dbReference type="ARBA" id="ARBA00022454"/>
    </source>
</evidence>
<evidence type="ECO:0000256" key="5">
    <source>
        <dbReference type="ARBA" id="ARBA00023125"/>
    </source>
</evidence>
<keyword evidence="4 8" id="KW-0158">Chromosome</keyword>
<reference evidence="11" key="1">
    <citation type="submission" date="2016-04" db="EMBL/GenBank/DDBJ databases">
        <authorList>
            <person name="Evans L.H."/>
            <person name="Alamgir A."/>
            <person name="Owens N."/>
            <person name="Weber N.D."/>
            <person name="Virtaneva K."/>
            <person name="Barbian K."/>
            <person name="Babar A."/>
            <person name="Rosenke K."/>
        </authorList>
    </citation>
    <scope>NUCLEOTIDE SEQUENCE [LARGE SCALE GENOMIC DNA]</scope>
    <source>
        <strain evidence="11">CBS 101.48</strain>
    </source>
</reference>
<dbReference type="STRING" id="4829.A0A168Q770"/>
<feature type="compositionally biased region" description="Polar residues" evidence="9">
    <location>
        <begin position="1"/>
        <end position="19"/>
    </location>
</feature>
<comment type="similarity">
    <text evidence="3 8">Belongs to the histone H2A family.</text>
</comment>
<organism evidence="11">
    <name type="scientific">Absidia glauca</name>
    <name type="common">Pin mould</name>
    <dbReference type="NCBI Taxonomy" id="4829"/>
    <lineage>
        <taxon>Eukaryota</taxon>
        <taxon>Fungi</taxon>
        <taxon>Fungi incertae sedis</taxon>
        <taxon>Mucoromycota</taxon>
        <taxon>Mucoromycotina</taxon>
        <taxon>Mucoromycetes</taxon>
        <taxon>Mucorales</taxon>
        <taxon>Cunninghamellaceae</taxon>
        <taxon>Absidia</taxon>
    </lineage>
</organism>
<dbReference type="GO" id="GO:0000786">
    <property type="term" value="C:nucleosome"/>
    <property type="evidence" value="ECO:0007669"/>
    <property type="project" value="UniProtKB-KW"/>
</dbReference>
<evidence type="ECO:0000256" key="2">
    <source>
        <dbReference type="ARBA" id="ARBA00004286"/>
    </source>
</evidence>